<dbReference type="VEuPathDB" id="AmoebaDB:NAEGRDRAFT_73304"/>
<dbReference type="RefSeq" id="XP_002671536.1">
    <property type="nucleotide sequence ID" value="XM_002671490.1"/>
</dbReference>
<feature type="transmembrane region" description="Helical" evidence="1">
    <location>
        <begin position="13"/>
        <end position="33"/>
    </location>
</feature>
<organism evidence="3">
    <name type="scientific">Naegleria gruberi</name>
    <name type="common">Amoeba</name>
    <dbReference type="NCBI Taxonomy" id="5762"/>
    <lineage>
        <taxon>Eukaryota</taxon>
        <taxon>Discoba</taxon>
        <taxon>Heterolobosea</taxon>
        <taxon>Tetramitia</taxon>
        <taxon>Eutetramitia</taxon>
        <taxon>Vahlkampfiidae</taxon>
        <taxon>Naegleria</taxon>
    </lineage>
</organism>
<dbReference type="OrthoDB" id="1470350at2759"/>
<evidence type="ECO:0000313" key="3">
    <source>
        <dbReference type="Proteomes" id="UP000006671"/>
    </source>
</evidence>
<dbReference type="EMBL" id="GG738904">
    <property type="protein sequence ID" value="EFC38792.1"/>
    <property type="molecule type" value="Genomic_DNA"/>
</dbReference>
<proteinExistence type="predicted"/>
<protein>
    <submittedName>
        <fullName evidence="2">Predicted protein</fullName>
    </submittedName>
</protein>
<dbReference type="GO" id="GO:0020037">
    <property type="term" value="F:heme binding"/>
    <property type="evidence" value="ECO:0007669"/>
    <property type="project" value="InterPro"/>
</dbReference>
<dbReference type="GO" id="GO:0006707">
    <property type="term" value="P:cholesterol catabolic process"/>
    <property type="evidence" value="ECO:0007669"/>
    <property type="project" value="InterPro"/>
</dbReference>
<dbReference type="PANTHER" id="PTHR24293:SF0">
    <property type="entry name" value="CYP46A1 PROTEIN-RELATED"/>
    <property type="match status" value="1"/>
</dbReference>
<accession>D2VW97</accession>
<keyword evidence="1" id="KW-1133">Transmembrane helix</keyword>
<dbReference type="InterPro" id="IPR036396">
    <property type="entry name" value="Cyt_P450_sf"/>
</dbReference>
<dbReference type="AlphaFoldDB" id="D2VW97"/>
<dbReference type="Gene3D" id="1.10.630.10">
    <property type="entry name" value="Cytochrome P450"/>
    <property type="match status" value="1"/>
</dbReference>
<dbReference type="SUPFAM" id="SSF48264">
    <property type="entry name" value="Cytochrome P450"/>
    <property type="match status" value="1"/>
</dbReference>
<evidence type="ECO:0000313" key="2">
    <source>
        <dbReference type="EMBL" id="EFC38792.1"/>
    </source>
</evidence>
<dbReference type="GO" id="GO:0033781">
    <property type="term" value="F:cholesterol 24-hydroxylase activity"/>
    <property type="evidence" value="ECO:0007669"/>
    <property type="project" value="InterPro"/>
</dbReference>
<keyword evidence="1" id="KW-0812">Transmembrane</keyword>
<keyword evidence="3" id="KW-1185">Reference proteome</keyword>
<gene>
    <name evidence="2" type="ORF">NAEGRDRAFT_73304</name>
</gene>
<dbReference type="STRING" id="5762.D2VW97"/>
<dbReference type="GO" id="GO:0005506">
    <property type="term" value="F:iron ion binding"/>
    <property type="evidence" value="ECO:0007669"/>
    <property type="project" value="InterPro"/>
</dbReference>
<dbReference type="GeneID" id="8858635"/>
<reference evidence="2 3" key="1">
    <citation type="journal article" date="2010" name="Cell">
        <title>The genome of Naegleria gruberi illuminates early eukaryotic versatility.</title>
        <authorList>
            <person name="Fritz-Laylin L.K."/>
            <person name="Prochnik S.E."/>
            <person name="Ginger M.L."/>
            <person name="Dacks J.B."/>
            <person name="Carpenter M.L."/>
            <person name="Field M.C."/>
            <person name="Kuo A."/>
            <person name="Paredez A."/>
            <person name="Chapman J."/>
            <person name="Pham J."/>
            <person name="Shu S."/>
            <person name="Neupane R."/>
            <person name="Cipriano M."/>
            <person name="Mancuso J."/>
            <person name="Tu H."/>
            <person name="Salamov A."/>
            <person name="Lindquist E."/>
            <person name="Shapiro H."/>
            <person name="Lucas S."/>
            <person name="Grigoriev I.V."/>
            <person name="Cande W.Z."/>
            <person name="Fulton C."/>
            <person name="Rokhsar D.S."/>
            <person name="Dawson S.C."/>
        </authorList>
    </citation>
    <scope>NUCLEOTIDE SEQUENCE [LARGE SCALE GENOMIC DNA]</scope>
    <source>
        <strain evidence="2 3">NEG-M</strain>
    </source>
</reference>
<dbReference type="PANTHER" id="PTHR24293">
    <property type="entry name" value="CYTOCHROME P450 FAMILY 46 SUBFAMILY A"/>
    <property type="match status" value="1"/>
</dbReference>
<dbReference type="KEGG" id="ngr:NAEGRDRAFT_73304"/>
<dbReference type="Pfam" id="PF00067">
    <property type="entry name" value="p450"/>
    <property type="match status" value="1"/>
</dbReference>
<name>D2VW97_NAEGR</name>
<dbReference type="InterPro" id="IPR039983">
    <property type="entry name" value="CYP46A1"/>
</dbReference>
<dbReference type="InParanoid" id="D2VW97"/>
<dbReference type="Proteomes" id="UP000006671">
    <property type="component" value="Unassembled WGS sequence"/>
</dbReference>
<dbReference type="FunCoup" id="D2VW97">
    <property type="interactions" value="299"/>
</dbReference>
<dbReference type="InterPro" id="IPR001128">
    <property type="entry name" value="Cyt_P450"/>
</dbReference>
<keyword evidence="1" id="KW-0472">Membrane</keyword>
<sequence length="337" mass="38169">MTSQESNDGSISYGWWIATLLIGIVLMRILQLIMKLKRQISKAGGTPGYWQLLAEGLFIMPILSPYIAHGNFPVIQGLIAKEEERAKGSDEKQLIIRVSTPYRNNYVIWDKDSVKEVLVTKSSSFPKPLDFYEPFNIFDKDATSILTAADGPVWKNHRHVVAPSFSTGNLVFMSQVTVKTVDALFRTKWNKLLDQDSKGFIMDMEDTTAVTLQIIGESGFGMDFGVFDETSSDSKKFREALNIVVRVDYYARFFLAKIPFLYNAVSDYTGNTEALKVMSEKLEQCISQRVAEFKQDPEKPMNDLLSLLVKANMMDEKLTLNELKSNSYIFVVAGHEY</sequence>
<evidence type="ECO:0000256" key="1">
    <source>
        <dbReference type="SAM" id="Phobius"/>
    </source>
</evidence>